<dbReference type="InterPro" id="IPR008949">
    <property type="entry name" value="Isoprenoid_synthase_dom_sf"/>
</dbReference>
<dbReference type="GO" id="GO:0000287">
    <property type="term" value="F:magnesium ion binding"/>
    <property type="evidence" value="ECO:0007669"/>
    <property type="project" value="InterPro"/>
</dbReference>
<evidence type="ECO:0000313" key="8">
    <source>
        <dbReference type="Proteomes" id="UP000283530"/>
    </source>
</evidence>
<keyword evidence="3" id="KW-0479">Metal-binding</keyword>
<dbReference type="InterPro" id="IPR008930">
    <property type="entry name" value="Terpenoid_cyclase/PrenylTrfase"/>
</dbReference>
<keyword evidence="8" id="KW-1185">Reference proteome</keyword>
<reference evidence="7 8" key="1">
    <citation type="journal article" date="2019" name="Nat. Plants">
        <title>Stout camphor tree genome fills gaps in understanding of flowering plant genome evolution.</title>
        <authorList>
            <person name="Chaw S.M."/>
            <person name="Liu Y.C."/>
            <person name="Wu Y.W."/>
            <person name="Wang H.Y."/>
            <person name="Lin C.I."/>
            <person name="Wu C.S."/>
            <person name="Ke H.M."/>
            <person name="Chang L.Y."/>
            <person name="Hsu C.Y."/>
            <person name="Yang H.T."/>
            <person name="Sudianto E."/>
            <person name="Hsu M.H."/>
            <person name="Wu K.P."/>
            <person name="Wang L.N."/>
            <person name="Leebens-Mack J.H."/>
            <person name="Tsai I.J."/>
        </authorList>
    </citation>
    <scope>NUCLEOTIDE SEQUENCE [LARGE SCALE GENOMIC DNA]</scope>
    <source>
        <strain evidence="8">cv. Chaw 1501</strain>
        <tissue evidence="7">Young leaves</tissue>
    </source>
</reference>
<dbReference type="OrthoDB" id="775992at2759"/>
<evidence type="ECO:0000256" key="1">
    <source>
        <dbReference type="ARBA" id="ARBA00001946"/>
    </source>
</evidence>
<dbReference type="SUPFAM" id="SSF48239">
    <property type="entry name" value="Terpenoid cyclases/Protein prenyltransferases"/>
    <property type="match status" value="1"/>
</dbReference>
<evidence type="ECO:0000256" key="4">
    <source>
        <dbReference type="ARBA" id="ARBA00022842"/>
    </source>
</evidence>
<dbReference type="Pfam" id="PF03936">
    <property type="entry name" value="Terpene_synth_C"/>
    <property type="match status" value="1"/>
</dbReference>
<feature type="domain" description="Terpene synthase N-terminal" evidence="5">
    <location>
        <begin position="67"/>
        <end position="237"/>
    </location>
</feature>
<evidence type="ECO:0000259" key="5">
    <source>
        <dbReference type="Pfam" id="PF01397"/>
    </source>
</evidence>
<dbReference type="GO" id="GO:0010333">
    <property type="term" value="F:terpene synthase activity"/>
    <property type="evidence" value="ECO:0007669"/>
    <property type="project" value="InterPro"/>
</dbReference>
<dbReference type="PANTHER" id="PTHR31739">
    <property type="entry name" value="ENT-COPALYL DIPHOSPHATE SYNTHASE, CHLOROPLASTIC"/>
    <property type="match status" value="1"/>
</dbReference>
<protein>
    <submittedName>
        <fullName evidence="7">Bifunctional levopimaradiene synthase, chloroplastic-like protein</fullName>
    </submittedName>
</protein>
<comment type="pathway">
    <text evidence="2">Secondary metabolite biosynthesis; terpenoid biosynthesis.</text>
</comment>
<dbReference type="Gene3D" id="1.50.10.130">
    <property type="entry name" value="Terpene synthase, N-terminal domain"/>
    <property type="match status" value="1"/>
</dbReference>
<evidence type="ECO:0000313" key="7">
    <source>
        <dbReference type="EMBL" id="RWR78617.1"/>
    </source>
</evidence>
<dbReference type="SUPFAM" id="SSF48576">
    <property type="entry name" value="Terpenoid synthases"/>
    <property type="match status" value="1"/>
</dbReference>
<dbReference type="AlphaFoldDB" id="A0A443NJD0"/>
<dbReference type="UniPathway" id="UPA00213"/>
<organism evidence="7 8">
    <name type="scientific">Cinnamomum micranthum f. kanehirae</name>
    <dbReference type="NCBI Taxonomy" id="337451"/>
    <lineage>
        <taxon>Eukaryota</taxon>
        <taxon>Viridiplantae</taxon>
        <taxon>Streptophyta</taxon>
        <taxon>Embryophyta</taxon>
        <taxon>Tracheophyta</taxon>
        <taxon>Spermatophyta</taxon>
        <taxon>Magnoliopsida</taxon>
        <taxon>Magnoliidae</taxon>
        <taxon>Laurales</taxon>
        <taxon>Lauraceae</taxon>
        <taxon>Cinnamomum</taxon>
    </lineage>
</organism>
<gene>
    <name evidence="7" type="ORF">CKAN_00715700</name>
</gene>
<evidence type="ECO:0000256" key="3">
    <source>
        <dbReference type="ARBA" id="ARBA00022723"/>
    </source>
</evidence>
<dbReference type="Proteomes" id="UP000283530">
    <property type="component" value="Unassembled WGS sequence"/>
</dbReference>
<comment type="caution">
    <text evidence="7">The sequence shown here is derived from an EMBL/GenBank/DDBJ whole genome shotgun (WGS) entry which is preliminary data.</text>
</comment>
<evidence type="ECO:0000256" key="2">
    <source>
        <dbReference type="ARBA" id="ARBA00004721"/>
    </source>
</evidence>
<dbReference type="Pfam" id="PF01397">
    <property type="entry name" value="Terpene_synth"/>
    <property type="match status" value="1"/>
</dbReference>
<name>A0A443NJD0_9MAGN</name>
<accession>A0A443NJD0</accession>
<dbReference type="InterPro" id="IPR050148">
    <property type="entry name" value="Terpene_synthase-like"/>
</dbReference>
<dbReference type="InterPro" id="IPR005630">
    <property type="entry name" value="Terpene_synthase_metal-bd"/>
</dbReference>
<sequence>MAISNSMATSHVRIVSLPLSKFAFSCLHVRSTGEICYRRLHHHHVAPCSLSSSIQPPLDGGVVQESQVDKLIWEIRAELGSIESRDLRDVETLNDALLLVDLIQRLGVQRHFDHHINGILRSLYREWREESGLASPGITVLAFRLLRLNGFVVSADVIEALKDPNGWFSCFSIQTPRGISDMLNLYRCSQTAFPSESDIMDEAHQFARTQLSRALLLEEWDPLLQIDYVRREIEFALEYPRQCLLPRLESRSIVKQLWPGDGTINKCLELAKLDMEMLQKLHLKEIEELKRWDPSILDDLPLQRAIYMAVYNTMVELADNSSKVQGHDFLPFFKNLAFHSCMHGNFSGRIKWLHLPRKLHGKTNTILPPLEDYTREAEVSIAGATCLLMSIFSMEELITKEALQSINKDSRFMHFVCVIGRLCNDVATFKHEESVGEMASSISCYMRDNPHCTQDEAITSVRCNIESACREVELEHFKSRALVPECCSRAVLNFARTMCFVYKRADAFSNSSDVEYEMLFRDYYYDPLVHV</sequence>
<evidence type="ECO:0000259" key="6">
    <source>
        <dbReference type="Pfam" id="PF03936"/>
    </source>
</evidence>
<dbReference type="GO" id="GO:0016102">
    <property type="term" value="P:diterpenoid biosynthetic process"/>
    <property type="evidence" value="ECO:0007669"/>
    <property type="project" value="TreeGrafter"/>
</dbReference>
<dbReference type="PANTHER" id="PTHR31739:SF25">
    <property type="entry name" value="(E,E)-GERANYLLINALOOL SYNTHASE"/>
    <property type="match status" value="1"/>
</dbReference>
<dbReference type="EMBL" id="QPKB01000003">
    <property type="protein sequence ID" value="RWR78617.1"/>
    <property type="molecule type" value="Genomic_DNA"/>
</dbReference>
<dbReference type="InterPro" id="IPR001906">
    <property type="entry name" value="Terpene_synth_N"/>
</dbReference>
<dbReference type="Gene3D" id="1.10.600.10">
    <property type="entry name" value="Farnesyl Diphosphate Synthase"/>
    <property type="match status" value="1"/>
</dbReference>
<feature type="domain" description="Terpene synthase metal-binding" evidence="6">
    <location>
        <begin position="287"/>
        <end position="470"/>
    </location>
</feature>
<comment type="cofactor">
    <cofactor evidence="1">
        <name>Mg(2+)</name>
        <dbReference type="ChEBI" id="CHEBI:18420"/>
    </cofactor>
</comment>
<proteinExistence type="predicted"/>
<keyword evidence="4" id="KW-0460">Magnesium</keyword>
<dbReference type="InterPro" id="IPR036965">
    <property type="entry name" value="Terpene_synth_N_sf"/>
</dbReference>